<dbReference type="GO" id="GO:0016705">
    <property type="term" value="F:oxidoreductase activity, acting on paired donors, with incorporation or reduction of molecular oxygen"/>
    <property type="evidence" value="ECO:0007669"/>
    <property type="project" value="InterPro"/>
</dbReference>
<accession>A0A1R0KWH3</accession>
<dbReference type="InterPro" id="IPR036396">
    <property type="entry name" value="Cyt_P450_sf"/>
</dbReference>
<evidence type="ECO:0000313" key="2">
    <source>
        <dbReference type="Proteomes" id="UP000187486"/>
    </source>
</evidence>
<keyword evidence="2" id="KW-1185">Reference proteome</keyword>
<dbReference type="OrthoDB" id="5006855at2"/>
<organism evidence="1 2">
    <name type="scientific">Amycolatopsis coloradensis</name>
    <dbReference type="NCBI Taxonomy" id="76021"/>
    <lineage>
        <taxon>Bacteria</taxon>
        <taxon>Bacillati</taxon>
        <taxon>Actinomycetota</taxon>
        <taxon>Actinomycetes</taxon>
        <taxon>Pseudonocardiales</taxon>
        <taxon>Pseudonocardiaceae</taxon>
        <taxon>Amycolatopsis</taxon>
    </lineage>
</organism>
<dbReference type="STRING" id="76021.BS329_11065"/>
<dbReference type="EMBL" id="MQUQ01000005">
    <property type="protein sequence ID" value="OLZ53337.1"/>
    <property type="molecule type" value="Genomic_DNA"/>
</dbReference>
<dbReference type="InterPro" id="IPR017972">
    <property type="entry name" value="Cyt_P450_CS"/>
</dbReference>
<name>A0A1R0KWH3_9PSEU</name>
<dbReference type="RefSeq" id="WP_076158944.1">
    <property type="nucleotide sequence ID" value="NZ_JBEZVB010000001.1"/>
</dbReference>
<dbReference type="GO" id="GO:0004497">
    <property type="term" value="F:monooxygenase activity"/>
    <property type="evidence" value="ECO:0007669"/>
    <property type="project" value="InterPro"/>
</dbReference>
<reference evidence="1 2" key="1">
    <citation type="submission" date="2016-01" db="EMBL/GenBank/DDBJ databases">
        <title>Amycolatopsis coloradensis genome sequencing and assembly.</title>
        <authorList>
            <person name="Mayilraj S."/>
        </authorList>
    </citation>
    <scope>NUCLEOTIDE SEQUENCE [LARGE SCALE GENOMIC DNA]</scope>
    <source>
        <strain evidence="1 2">DSM 44225</strain>
    </source>
</reference>
<gene>
    <name evidence="1" type="ORF">BS329_11065</name>
</gene>
<dbReference type="SUPFAM" id="SSF48264">
    <property type="entry name" value="Cytochrome P450"/>
    <property type="match status" value="2"/>
</dbReference>
<dbReference type="GO" id="GO:0005506">
    <property type="term" value="F:iron ion binding"/>
    <property type="evidence" value="ECO:0007669"/>
    <property type="project" value="InterPro"/>
</dbReference>
<dbReference type="Proteomes" id="UP000187486">
    <property type="component" value="Unassembled WGS sequence"/>
</dbReference>
<evidence type="ECO:0000313" key="1">
    <source>
        <dbReference type="EMBL" id="OLZ53337.1"/>
    </source>
</evidence>
<proteinExistence type="predicted"/>
<dbReference type="AlphaFoldDB" id="A0A1R0KWH3"/>
<comment type="caution">
    <text evidence="1">The sequence shown here is derived from an EMBL/GenBank/DDBJ whole genome shotgun (WGS) entry which is preliminary data.</text>
</comment>
<sequence length="226" mass="24338">MENPLIEAPVPPVPQDVEPGGVRWLRANVARFSRPGDHPRRRALVLAELAPMASLRDKAFALTRELRDEPVDRIGWTVPVAVLAAELGLPDVSRDIATVSAAYHPHTETGPDAEEAMRRLIEACGGDVGERTAARIGLLVQACDATARLLGKALAARRPGEDAVSLLDRVLREDPPVRITRRWVGGEVVEVDLAKHPFGAGPKRCPGRAHALEVAAGILDVLLRGD</sequence>
<dbReference type="GO" id="GO:0020037">
    <property type="term" value="F:heme binding"/>
    <property type="evidence" value="ECO:0007669"/>
    <property type="project" value="InterPro"/>
</dbReference>
<dbReference type="PROSITE" id="PS00086">
    <property type="entry name" value="CYTOCHROME_P450"/>
    <property type="match status" value="1"/>
</dbReference>
<protein>
    <submittedName>
        <fullName evidence="1">Oxidoreductase</fullName>
    </submittedName>
</protein>